<name>A0AAN8WI18_HALRR</name>
<feature type="non-terminal residue" evidence="2">
    <location>
        <position position="1"/>
    </location>
</feature>
<dbReference type="AlphaFoldDB" id="A0AAN8WI18"/>
<evidence type="ECO:0000256" key="1">
    <source>
        <dbReference type="SAM" id="MobiDB-lite"/>
    </source>
</evidence>
<protein>
    <submittedName>
        <fullName evidence="2">Uncharacterized protein</fullName>
    </submittedName>
</protein>
<comment type="caution">
    <text evidence="2">The sequence shown here is derived from an EMBL/GenBank/DDBJ whole genome shotgun (WGS) entry which is preliminary data.</text>
</comment>
<evidence type="ECO:0000313" key="2">
    <source>
        <dbReference type="EMBL" id="KAK7066597.1"/>
    </source>
</evidence>
<reference evidence="2 3" key="1">
    <citation type="submission" date="2023-11" db="EMBL/GenBank/DDBJ databases">
        <title>Halocaridina rubra genome assembly.</title>
        <authorList>
            <person name="Smith C."/>
        </authorList>
    </citation>
    <scope>NUCLEOTIDE SEQUENCE [LARGE SCALE GENOMIC DNA]</scope>
    <source>
        <strain evidence="2">EP-1</strain>
        <tissue evidence="2">Whole</tissue>
    </source>
</reference>
<accession>A0AAN8WI18</accession>
<feature type="region of interest" description="Disordered" evidence="1">
    <location>
        <begin position="20"/>
        <end position="51"/>
    </location>
</feature>
<organism evidence="2 3">
    <name type="scientific">Halocaridina rubra</name>
    <name type="common">Hawaiian red shrimp</name>
    <dbReference type="NCBI Taxonomy" id="373956"/>
    <lineage>
        <taxon>Eukaryota</taxon>
        <taxon>Metazoa</taxon>
        <taxon>Ecdysozoa</taxon>
        <taxon>Arthropoda</taxon>
        <taxon>Crustacea</taxon>
        <taxon>Multicrustacea</taxon>
        <taxon>Malacostraca</taxon>
        <taxon>Eumalacostraca</taxon>
        <taxon>Eucarida</taxon>
        <taxon>Decapoda</taxon>
        <taxon>Pleocyemata</taxon>
        <taxon>Caridea</taxon>
        <taxon>Atyoidea</taxon>
        <taxon>Atyidae</taxon>
        <taxon>Halocaridina</taxon>
    </lineage>
</organism>
<sequence>TLVLQECNLYPEGVTFLCSDRGGFRADHQTNQSRARPPGHGGHRSSGVNTQ</sequence>
<gene>
    <name evidence="2" type="ORF">SK128_005108</name>
</gene>
<keyword evidence="3" id="KW-1185">Reference proteome</keyword>
<dbReference type="Proteomes" id="UP001381693">
    <property type="component" value="Unassembled WGS sequence"/>
</dbReference>
<proteinExistence type="predicted"/>
<evidence type="ECO:0000313" key="3">
    <source>
        <dbReference type="Proteomes" id="UP001381693"/>
    </source>
</evidence>
<dbReference type="EMBL" id="JAXCGZ010019116">
    <property type="protein sequence ID" value="KAK7066597.1"/>
    <property type="molecule type" value="Genomic_DNA"/>
</dbReference>
<feature type="non-terminal residue" evidence="2">
    <location>
        <position position="51"/>
    </location>
</feature>